<comment type="caution">
    <text evidence="8">Lacks conserved residue(s) required for the propagation of feature annotation.</text>
</comment>
<comment type="catalytic activity">
    <reaction evidence="7">
        <text>guanosine 3',5'-bis(diphosphate) + H2O = GDP + diphosphate + H(+)</text>
        <dbReference type="Rhea" id="RHEA:14253"/>
        <dbReference type="ChEBI" id="CHEBI:15377"/>
        <dbReference type="ChEBI" id="CHEBI:15378"/>
        <dbReference type="ChEBI" id="CHEBI:33019"/>
        <dbReference type="ChEBI" id="CHEBI:58189"/>
        <dbReference type="ChEBI" id="CHEBI:77828"/>
        <dbReference type="EC" id="3.1.7.2"/>
    </reaction>
</comment>
<dbReference type="GO" id="GO:0006808">
    <property type="term" value="P:regulation of nitrogen utilization"/>
    <property type="evidence" value="ECO:0007669"/>
    <property type="project" value="UniProtKB-UniRule"/>
</dbReference>
<dbReference type="CDD" id="cd00077">
    <property type="entry name" value="HDc"/>
    <property type="match status" value="1"/>
</dbReference>
<keyword evidence="4 8" id="KW-0378">Hydrolase</keyword>
<dbReference type="GO" id="GO:0008081">
    <property type="term" value="F:phosphoric diester hydrolase activity"/>
    <property type="evidence" value="ECO:0007669"/>
    <property type="project" value="UniProtKB-UniRule"/>
</dbReference>
<keyword evidence="3" id="KW-0677">Repeat</keyword>
<evidence type="ECO:0000259" key="10">
    <source>
        <dbReference type="PROSITE" id="PS51831"/>
    </source>
</evidence>
<dbReference type="GO" id="GO:0008773">
    <property type="term" value="F:[protein-PII] uridylyltransferase activity"/>
    <property type="evidence" value="ECO:0007669"/>
    <property type="project" value="UniProtKB-UniRule"/>
</dbReference>
<dbReference type="RefSeq" id="WP_143878770.1">
    <property type="nucleotide sequence ID" value="NZ_BAABLZ010000001.1"/>
</dbReference>
<dbReference type="AlphaFoldDB" id="A0A516V449"/>
<comment type="catalytic activity">
    <reaction evidence="8">
        <text>[protein-PII]-uridylyl-L-tyrosine + H2O = [protein-PII]-L-tyrosine + UMP + H(+)</text>
        <dbReference type="Rhea" id="RHEA:48600"/>
        <dbReference type="Rhea" id="RHEA-COMP:12147"/>
        <dbReference type="Rhea" id="RHEA-COMP:12148"/>
        <dbReference type="ChEBI" id="CHEBI:15377"/>
        <dbReference type="ChEBI" id="CHEBI:15378"/>
        <dbReference type="ChEBI" id="CHEBI:46858"/>
        <dbReference type="ChEBI" id="CHEBI:57865"/>
        <dbReference type="ChEBI" id="CHEBI:90602"/>
    </reaction>
</comment>
<dbReference type="Gene3D" id="1.10.3090.10">
    <property type="entry name" value="cca-adding enzyme, domain 2"/>
    <property type="match status" value="1"/>
</dbReference>
<dbReference type="InterPro" id="IPR045865">
    <property type="entry name" value="ACT-like_dom_sf"/>
</dbReference>
<evidence type="ECO:0000256" key="1">
    <source>
        <dbReference type="ARBA" id="ARBA00022679"/>
    </source>
</evidence>
<dbReference type="CDD" id="cd05401">
    <property type="entry name" value="NT_GlnE_GlnD_like"/>
    <property type="match status" value="1"/>
</dbReference>
<protein>
    <recommendedName>
        <fullName evidence="8">Bifunctional uridylyltransferase/uridylyl-removing enzyme</fullName>
        <shortName evidence="8">UTase/UR</shortName>
    </recommendedName>
    <alternativeName>
        <fullName evidence="8">Bifunctional [protein-PII] modification enzyme</fullName>
    </alternativeName>
    <alternativeName>
        <fullName evidence="8">Bifunctional nitrogen sensor protein</fullName>
    </alternativeName>
    <domain>
        <recommendedName>
            <fullName evidence="8">[Protein-PII] uridylyltransferase</fullName>
            <shortName evidence="8">PII uridylyltransferase</shortName>
            <shortName evidence="8">UTase</shortName>
            <ecNumber evidence="8">2.7.7.59</ecNumber>
        </recommendedName>
    </domain>
    <domain>
        <recommendedName>
            <fullName evidence="8">[Protein-PII]-UMP uridylyl-removing enzyme</fullName>
            <shortName evidence="8">UR</shortName>
            <ecNumber evidence="8">3.1.4.-</ecNumber>
        </recommendedName>
    </domain>
</protein>
<proteinExistence type="inferred from homology"/>
<evidence type="ECO:0000256" key="7">
    <source>
        <dbReference type="ARBA" id="ARBA00047968"/>
    </source>
</evidence>
<dbReference type="PIRSF" id="PIRSF006288">
    <property type="entry name" value="PII_uridyltransf"/>
    <property type="match status" value="1"/>
</dbReference>
<dbReference type="NCBIfam" id="TIGR01693">
    <property type="entry name" value="UTase_glnD"/>
    <property type="match status" value="1"/>
</dbReference>
<dbReference type="SMART" id="SM00471">
    <property type="entry name" value="HDc"/>
    <property type="match status" value="1"/>
</dbReference>
<comment type="activity regulation">
    <text evidence="8">Uridylyltransferase (UTase) activity is inhibited by glutamine, while glutamine activates uridylyl-removing (UR) activity.</text>
</comment>
<dbReference type="SUPFAM" id="SSF81301">
    <property type="entry name" value="Nucleotidyltransferase"/>
    <property type="match status" value="1"/>
</dbReference>
<dbReference type="SUPFAM" id="SSF81593">
    <property type="entry name" value="Nucleotidyltransferase substrate binding subunit/domain"/>
    <property type="match status" value="1"/>
</dbReference>
<feature type="domain" description="HD" evidence="10">
    <location>
        <begin position="448"/>
        <end position="570"/>
    </location>
</feature>
<accession>A0A516V449</accession>
<dbReference type="InterPro" id="IPR006674">
    <property type="entry name" value="HD_domain"/>
</dbReference>
<reference evidence="11 12" key="1">
    <citation type="submission" date="2019-07" db="EMBL/GenBank/DDBJ databases">
        <title>Lysobacter weifangensis sp. nov., isolated from bensulfuron-methyl contaminated farmland soil.</title>
        <authorList>
            <person name="Zhao H."/>
        </authorList>
    </citation>
    <scope>NUCLEOTIDE SEQUENCE [LARGE SCALE GENOMIC DNA]</scope>
    <source>
        <strain evidence="11 12">CC-Bw-6</strain>
    </source>
</reference>
<dbReference type="Gene3D" id="3.30.70.260">
    <property type="match status" value="1"/>
</dbReference>
<dbReference type="HAMAP" id="MF_00277">
    <property type="entry name" value="PII_uridylyl_transf"/>
    <property type="match status" value="1"/>
</dbReference>
<evidence type="ECO:0000313" key="11">
    <source>
        <dbReference type="EMBL" id="QDQ73257.1"/>
    </source>
</evidence>
<keyword evidence="1 8" id="KW-0808">Transferase</keyword>
<dbReference type="GO" id="GO:0008893">
    <property type="term" value="F:guanosine-3',5'-bis(diphosphate) 3'-diphosphatase activity"/>
    <property type="evidence" value="ECO:0007669"/>
    <property type="project" value="UniProtKB-EC"/>
</dbReference>
<dbReference type="InterPro" id="IPR043519">
    <property type="entry name" value="NT_sf"/>
</dbReference>
<dbReference type="CDD" id="cd04899">
    <property type="entry name" value="ACT_ACR-UUR-like_2"/>
    <property type="match status" value="1"/>
</dbReference>
<dbReference type="OrthoDB" id="9758038at2"/>
<evidence type="ECO:0000256" key="4">
    <source>
        <dbReference type="ARBA" id="ARBA00022801"/>
    </source>
</evidence>
<dbReference type="Pfam" id="PF03445">
    <property type="entry name" value="DUF294"/>
    <property type="match status" value="1"/>
</dbReference>
<dbReference type="Pfam" id="PF08335">
    <property type="entry name" value="GlnD_UR_UTase"/>
    <property type="match status" value="1"/>
</dbReference>
<keyword evidence="2 8" id="KW-0548">Nucleotidyltransferase</keyword>
<dbReference type="PROSITE" id="PS51671">
    <property type="entry name" value="ACT"/>
    <property type="match status" value="2"/>
</dbReference>
<dbReference type="InterPro" id="IPR010043">
    <property type="entry name" value="UTase/UR"/>
</dbReference>
<dbReference type="EC" id="3.1.4.-" evidence="8"/>
<comment type="domain">
    <text evidence="8">Has four distinct domains: an N-terminal nucleotidyltransferase (NT) domain responsible for UTase activity, a central HD domain that encodes UR activity, and two C-terminal ACT domains that seem to have a role in glutamine sensing.</text>
</comment>
<gene>
    <name evidence="8 11" type="primary">glnD</name>
    <name evidence="11" type="ORF">FNZ56_04940</name>
</gene>
<sequence>MSATPADATSRDGEPWAAGARRRLAETDAALAARFDAGEDVDRLTRERARAVDALVREAWSLHVGELGSLALFAVGGYGRGELFPHSDIDLLVMADEGAQAQSAEALAAFFAALWDAGFPVGHAVRSAEQCSVAAADDITVLTAMLEARALAANESDIECLRGAVASRRVGSAQRYFADKRAELATRHARFGDTSDNLEPNLKEGPGGLRDLQTLRWMAMRVLGARDLESLIALGQLGPDEYATLDRERSALSRLRFGLHLVAGKREERLRFDHQKTLAARLGHMDDADNLAVEQMMQGFYRSAALVQRIGERLLQRFEEQLEGEAMPEAIDDGFELRRGYLAAHDPEWPHDDPRAVFALFAAWAAHPGVRGLHSHTARSLAETLKRIPAYTDADPALRAQFIALLRGPQPVETLARMARLGVLGRWIPAFAQVSGRMQFDLFHVYTVDQHTLAVLRNLAQFASGEPDERFSVAHTVWPSLRKPELLLLAGLFHDIAKGRGGDHSELGARDAREFCEAHELSEADTALVEWLVRKHLLMSTTAQKQDIADPDVIHRFSGEVADRERLDALYLLTCADIAGTSPKLWNAWKDRLLADLYAATRLALRRGLEHPLAASERIEENRATARGLLREAGHDDAAIAALFARMPAESFLRERPEQLAWQADALAGHAPGETVARARALVEGDAHALRVFVHSPDRDGLFAAIVATLDRLGLAIQHARLLDGPDATVFDTFVVLPNDPQRPIAPAEVESRLVAVLAGALDKVRPARRSTPRHLRHFRIAPQAQFADGADGRRTVLSLVCTDRPGLLADVAQVLRAHRVRVHDARIATFGERAEDVFRITDEQDRPLPAETKQALHDALVARIDGEPNA</sequence>
<keyword evidence="6 8" id="KW-0511">Multifunctional enzyme</keyword>
<evidence type="ECO:0000256" key="2">
    <source>
        <dbReference type="ARBA" id="ARBA00022695"/>
    </source>
</evidence>
<dbReference type="Pfam" id="PF01966">
    <property type="entry name" value="HD"/>
    <property type="match status" value="1"/>
</dbReference>
<dbReference type="EC" id="2.7.7.59" evidence="8"/>
<feature type="domain" description="ACT" evidence="9">
    <location>
        <begin position="691"/>
        <end position="773"/>
    </location>
</feature>
<dbReference type="Gene3D" id="3.30.460.10">
    <property type="entry name" value="Beta Polymerase, domain 2"/>
    <property type="match status" value="1"/>
</dbReference>
<dbReference type="CDD" id="cd04900">
    <property type="entry name" value="ACT_UUR-like_1"/>
    <property type="match status" value="1"/>
</dbReference>
<dbReference type="SUPFAM" id="SSF55021">
    <property type="entry name" value="ACT-like"/>
    <property type="match status" value="1"/>
</dbReference>
<evidence type="ECO:0000256" key="6">
    <source>
        <dbReference type="ARBA" id="ARBA00023268"/>
    </source>
</evidence>
<comment type="cofactor">
    <cofactor evidence="8">
        <name>Mg(2+)</name>
        <dbReference type="ChEBI" id="CHEBI:18420"/>
    </cofactor>
</comment>
<evidence type="ECO:0000256" key="5">
    <source>
        <dbReference type="ARBA" id="ARBA00022842"/>
    </source>
</evidence>
<evidence type="ECO:0000259" key="9">
    <source>
        <dbReference type="PROSITE" id="PS51671"/>
    </source>
</evidence>
<comment type="similarity">
    <text evidence="8">Belongs to the GlnD family.</text>
</comment>
<dbReference type="Pfam" id="PF01842">
    <property type="entry name" value="ACT"/>
    <property type="match status" value="1"/>
</dbReference>
<dbReference type="SUPFAM" id="SSF109604">
    <property type="entry name" value="HD-domain/PDEase-like"/>
    <property type="match status" value="1"/>
</dbReference>
<comment type="function">
    <text evidence="8">Modifies, by uridylylation and deuridylylation, the PII regulatory proteins (GlnB and homologs), in response to the nitrogen status of the cell that GlnD senses through the glutamine level. Under low glutamine levels, catalyzes the conversion of the PII proteins and UTP to PII-UMP and PPi, while under higher glutamine levels, GlnD hydrolyzes PII-UMP to PII and UMP (deuridylylation). Thus, controls uridylylation state and activity of the PII proteins, and plays an important role in the regulation of nitrogen metabolism.</text>
</comment>
<keyword evidence="5 8" id="KW-0460">Magnesium</keyword>
<dbReference type="InterPro" id="IPR005105">
    <property type="entry name" value="GlnD_Uridyltrans_N"/>
</dbReference>
<feature type="region of interest" description="Uridylyltransferase" evidence="8">
    <location>
        <begin position="1"/>
        <end position="330"/>
    </location>
</feature>
<dbReference type="PANTHER" id="PTHR47320:SF1">
    <property type="entry name" value="BIFUNCTIONAL URIDYLYLTRANSFERASE_URIDYLYL-REMOVING ENZYME"/>
    <property type="match status" value="1"/>
</dbReference>
<dbReference type="InterPro" id="IPR002912">
    <property type="entry name" value="ACT_dom"/>
</dbReference>
<name>A0A516V449_9GAMM</name>
<organism evidence="11 12">
    <name type="scientific">Pseudoluteimonas lycopersici</name>
    <dbReference type="NCBI Taxonomy" id="1324796"/>
    <lineage>
        <taxon>Bacteria</taxon>
        <taxon>Pseudomonadati</taxon>
        <taxon>Pseudomonadota</taxon>
        <taxon>Gammaproteobacteria</taxon>
        <taxon>Lysobacterales</taxon>
        <taxon>Lysobacteraceae</taxon>
        <taxon>Pseudoluteimonas</taxon>
    </lineage>
</organism>
<dbReference type="InterPro" id="IPR013546">
    <property type="entry name" value="PII_UdlTrfase/GS_AdlTrfase"/>
</dbReference>
<keyword evidence="12" id="KW-1185">Reference proteome</keyword>
<dbReference type="EMBL" id="CP041742">
    <property type="protein sequence ID" value="QDQ73257.1"/>
    <property type="molecule type" value="Genomic_DNA"/>
</dbReference>
<dbReference type="PROSITE" id="PS51831">
    <property type="entry name" value="HD"/>
    <property type="match status" value="1"/>
</dbReference>
<dbReference type="PANTHER" id="PTHR47320">
    <property type="entry name" value="BIFUNCTIONAL URIDYLYLTRANSFERASE/URIDYLYL-REMOVING ENZYME"/>
    <property type="match status" value="1"/>
</dbReference>
<comment type="catalytic activity">
    <reaction evidence="8">
        <text>[protein-PII]-L-tyrosine + UTP = [protein-PII]-uridylyl-L-tyrosine + diphosphate</text>
        <dbReference type="Rhea" id="RHEA:13673"/>
        <dbReference type="Rhea" id="RHEA-COMP:12147"/>
        <dbReference type="Rhea" id="RHEA-COMP:12148"/>
        <dbReference type="ChEBI" id="CHEBI:33019"/>
        <dbReference type="ChEBI" id="CHEBI:46398"/>
        <dbReference type="ChEBI" id="CHEBI:46858"/>
        <dbReference type="ChEBI" id="CHEBI:90602"/>
        <dbReference type="EC" id="2.7.7.59"/>
    </reaction>
</comment>
<dbReference type="InterPro" id="IPR003607">
    <property type="entry name" value="HD/PDEase_dom"/>
</dbReference>
<evidence type="ECO:0000313" key="12">
    <source>
        <dbReference type="Proteomes" id="UP000315891"/>
    </source>
</evidence>
<feature type="domain" description="ACT" evidence="9">
    <location>
        <begin position="797"/>
        <end position="871"/>
    </location>
</feature>
<evidence type="ECO:0000256" key="8">
    <source>
        <dbReference type="HAMAP-Rule" id="MF_00277"/>
    </source>
</evidence>
<dbReference type="Proteomes" id="UP000315891">
    <property type="component" value="Chromosome"/>
</dbReference>
<evidence type="ECO:0000256" key="3">
    <source>
        <dbReference type="ARBA" id="ARBA00022737"/>
    </source>
</evidence>